<feature type="region of interest" description="Disordered" evidence="1">
    <location>
        <begin position="280"/>
        <end position="308"/>
    </location>
</feature>
<proteinExistence type="predicted"/>
<gene>
    <name evidence="2" type="ORF">EVAR_92454_1</name>
</gene>
<name>A0A4C1T9D9_EUMVA</name>
<evidence type="ECO:0000313" key="3">
    <source>
        <dbReference type="Proteomes" id="UP000299102"/>
    </source>
</evidence>
<evidence type="ECO:0000256" key="1">
    <source>
        <dbReference type="SAM" id="MobiDB-lite"/>
    </source>
</evidence>
<reference evidence="2 3" key="1">
    <citation type="journal article" date="2019" name="Commun. Biol.">
        <title>The bagworm genome reveals a unique fibroin gene that provides high tensile strength.</title>
        <authorList>
            <person name="Kono N."/>
            <person name="Nakamura H."/>
            <person name="Ohtoshi R."/>
            <person name="Tomita M."/>
            <person name="Numata K."/>
            <person name="Arakawa K."/>
        </authorList>
    </citation>
    <scope>NUCLEOTIDE SEQUENCE [LARGE SCALE GENOMIC DNA]</scope>
</reference>
<sequence length="327" mass="36073">MYSEIEKSKLRLSSEIARVGTYISPEFYVAAMGGGAYRAGVRRWIPDKVADKQHFTISSSVGDAKIQLSSYSGSYIGDSVMIGSNMITTVSNPAGANDPHDFPPEFGSHFTRIFLISVENFFLSSVGLDIAGNNIYCITIHRKHTVGVSLAEGCTGSVSLRFILSNLQRSKLVTAELLMERESPLQSAVDITAYSTTLLADTNCWKVEQRVTSSAYNVVTFLLRMEGRKEPLPQTGTRVYNTAMACVRYRGVCDNERNLRKSSNGGANYKLETILHGTGRREPLGRKLKSHHGDRERQTRGAAAKQHGAYIRPERITSVARGHIITC</sequence>
<comment type="caution">
    <text evidence="2">The sequence shown here is derived from an EMBL/GenBank/DDBJ whole genome shotgun (WGS) entry which is preliminary data.</text>
</comment>
<dbReference type="Proteomes" id="UP000299102">
    <property type="component" value="Unassembled WGS sequence"/>
</dbReference>
<dbReference type="EMBL" id="BGZK01000038">
    <property type="protein sequence ID" value="GBP09911.1"/>
    <property type="molecule type" value="Genomic_DNA"/>
</dbReference>
<protein>
    <submittedName>
        <fullName evidence="2">Uncharacterized protein</fullName>
    </submittedName>
</protein>
<accession>A0A4C1T9D9</accession>
<organism evidence="2 3">
    <name type="scientific">Eumeta variegata</name>
    <name type="common">Bagworm moth</name>
    <name type="synonym">Eumeta japonica</name>
    <dbReference type="NCBI Taxonomy" id="151549"/>
    <lineage>
        <taxon>Eukaryota</taxon>
        <taxon>Metazoa</taxon>
        <taxon>Ecdysozoa</taxon>
        <taxon>Arthropoda</taxon>
        <taxon>Hexapoda</taxon>
        <taxon>Insecta</taxon>
        <taxon>Pterygota</taxon>
        <taxon>Neoptera</taxon>
        <taxon>Endopterygota</taxon>
        <taxon>Lepidoptera</taxon>
        <taxon>Glossata</taxon>
        <taxon>Ditrysia</taxon>
        <taxon>Tineoidea</taxon>
        <taxon>Psychidae</taxon>
        <taxon>Oiketicinae</taxon>
        <taxon>Eumeta</taxon>
    </lineage>
</organism>
<dbReference type="AlphaFoldDB" id="A0A4C1T9D9"/>
<feature type="compositionally biased region" description="Basic and acidic residues" evidence="1">
    <location>
        <begin position="280"/>
        <end position="299"/>
    </location>
</feature>
<evidence type="ECO:0000313" key="2">
    <source>
        <dbReference type="EMBL" id="GBP09911.1"/>
    </source>
</evidence>
<keyword evidence="3" id="KW-1185">Reference proteome</keyword>